<evidence type="ECO:0000256" key="5">
    <source>
        <dbReference type="ARBA" id="ARBA00022840"/>
    </source>
</evidence>
<keyword evidence="4" id="KW-0862">Zinc</keyword>
<dbReference type="CDD" id="cd18137">
    <property type="entry name" value="HLD_clamp_pol_III_gamma_tau"/>
    <property type="match status" value="1"/>
</dbReference>
<evidence type="ECO:0000259" key="7">
    <source>
        <dbReference type="Pfam" id="PF22608"/>
    </source>
</evidence>
<dbReference type="InterPro" id="IPR050238">
    <property type="entry name" value="DNA_Rep/Repair_Clamp_Loader"/>
</dbReference>
<dbReference type="InterPro" id="IPR045085">
    <property type="entry name" value="HLD_clamp_pol_III_gamma_tau"/>
</dbReference>
<comment type="similarity">
    <text evidence="1">Belongs to the DnaX/STICHEL family.</text>
</comment>
<sequence length="604" mass="65963">MPAPDRAGAGAGAAATGGSGGHLRGHAHLTTCIHLRHHRGKFNLDLAGRRLACGISDPKPAAGRKSETAAASRGHLNGPHSLFPVESERNGCEGFDTSPLLIEVAASGARNGGIAGSYSGELGIFSDQSSEMDSDPMSEARSGHKSRGSLHSRGRHRSLTQKFAPKTFKGVVGQSLVMQALSNAVLRRKIGLVYVFYGPHGTGKTSCARVFAKALNCHSVEHPRPCDACTSCIAHNLGKSRSVMEIGPVGNIDMDDIVADTWSVLSKVVDRAPRRVVFILVSPNLDLPHIILSRCQKFFFPKLKECDIVNTLQWISTCERFDVDRDALKLIASRSDGSLRDAEMTLDQLSLLGQRISSSLVQELVGLVSDDILVDLLDLALSAHTVNTVETLRDITETGVEPLALISQLATIITDILAGSYTFTRERLRRKFFKRPTLSKGDMEKLRQALKTLSESEKQLRLSNDQTTWLTAALLQLAPDKHVPKANEKSRNSKIENEMIWQAVVESIQSDKLRKMMAKEGRLSSISLGITPTVQKNRIGDWSLDQGVYFVGEFQGLDGSSLPCESGLEGHQPYQGSSCAEGAFQQNLREKRYCLTRKRMTEMP</sequence>
<gene>
    <name evidence="9" type="ORF">GUJ93_ZPchr0007g3882</name>
</gene>
<reference evidence="9" key="2">
    <citation type="submission" date="2021-02" db="EMBL/GenBank/DDBJ databases">
        <authorList>
            <person name="Kimball J.A."/>
            <person name="Haas M.W."/>
            <person name="Macchietto M."/>
            <person name="Kono T."/>
            <person name="Duquette J."/>
            <person name="Shao M."/>
        </authorList>
    </citation>
    <scope>NUCLEOTIDE SEQUENCE</scope>
    <source>
        <tissue evidence="9">Fresh leaf tissue</tissue>
    </source>
</reference>
<dbReference type="InterPro" id="IPR054506">
    <property type="entry name" value="DnaA_N-like_STI"/>
</dbReference>
<organism evidence="9 10">
    <name type="scientific">Zizania palustris</name>
    <name type="common">Northern wild rice</name>
    <dbReference type="NCBI Taxonomy" id="103762"/>
    <lineage>
        <taxon>Eukaryota</taxon>
        <taxon>Viridiplantae</taxon>
        <taxon>Streptophyta</taxon>
        <taxon>Embryophyta</taxon>
        <taxon>Tracheophyta</taxon>
        <taxon>Spermatophyta</taxon>
        <taxon>Magnoliopsida</taxon>
        <taxon>Liliopsida</taxon>
        <taxon>Poales</taxon>
        <taxon>Poaceae</taxon>
        <taxon>BOP clade</taxon>
        <taxon>Oryzoideae</taxon>
        <taxon>Oryzeae</taxon>
        <taxon>Zizaniinae</taxon>
        <taxon>Zizania</taxon>
    </lineage>
</organism>
<keyword evidence="10" id="KW-1185">Reference proteome</keyword>
<dbReference type="OrthoDB" id="1906110at2759"/>
<protein>
    <recommendedName>
        <fullName evidence="11">DNA polymerase III gamma subunit domain-containing protein</fullName>
    </recommendedName>
</protein>
<comment type="caution">
    <text evidence="9">The sequence shown here is derived from an EMBL/GenBank/DDBJ whole genome shotgun (WGS) entry which is preliminary data.</text>
</comment>
<proteinExistence type="inferred from homology"/>
<dbReference type="Pfam" id="PF22608">
    <property type="entry name" value="DNAX_ATPase_lid"/>
    <property type="match status" value="1"/>
</dbReference>
<evidence type="ECO:0000256" key="2">
    <source>
        <dbReference type="ARBA" id="ARBA00022723"/>
    </source>
</evidence>
<keyword evidence="5" id="KW-0067">ATP-binding</keyword>
<evidence type="ECO:0000259" key="8">
    <source>
        <dbReference type="Pfam" id="PF23007"/>
    </source>
</evidence>
<feature type="domain" description="STICHEL DnaA-N-like alpha-beta" evidence="8">
    <location>
        <begin position="491"/>
        <end position="532"/>
    </location>
</feature>
<feature type="region of interest" description="Disordered" evidence="6">
    <location>
        <begin position="129"/>
        <end position="156"/>
    </location>
</feature>
<reference evidence="9" key="1">
    <citation type="journal article" date="2021" name="bioRxiv">
        <title>Whole Genome Assembly and Annotation of Northern Wild Rice, Zizania palustris L., Supports a Whole Genome Duplication in the Zizania Genus.</title>
        <authorList>
            <person name="Haas M."/>
            <person name="Kono T."/>
            <person name="Macchietto M."/>
            <person name="Millas R."/>
            <person name="McGilp L."/>
            <person name="Shao M."/>
            <person name="Duquette J."/>
            <person name="Hirsch C.N."/>
            <person name="Kimball J."/>
        </authorList>
    </citation>
    <scope>NUCLEOTIDE SEQUENCE</scope>
    <source>
        <tissue evidence="9">Fresh leaf tissue</tissue>
    </source>
</reference>
<dbReference type="Pfam" id="PF23007">
    <property type="entry name" value="DnaA_N-like_STI"/>
    <property type="match status" value="1"/>
</dbReference>
<keyword evidence="2" id="KW-0479">Metal-binding</keyword>
<dbReference type="GO" id="GO:0006261">
    <property type="term" value="P:DNA-templated DNA replication"/>
    <property type="evidence" value="ECO:0007669"/>
    <property type="project" value="TreeGrafter"/>
</dbReference>
<evidence type="ECO:0000313" key="9">
    <source>
        <dbReference type="EMBL" id="KAG8077809.1"/>
    </source>
</evidence>
<dbReference type="AlphaFoldDB" id="A0A8J5W5B2"/>
<evidence type="ECO:0000256" key="3">
    <source>
        <dbReference type="ARBA" id="ARBA00022741"/>
    </source>
</evidence>
<dbReference type="GO" id="GO:0005663">
    <property type="term" value="C:DNA replication factor C complex"/>
    <property type="evidence" value="ECO:0007669"/>
    <property type="project" value="TreeGrafter"/>
</dbReference>
<evidence type="ECO:0000256" key="6">
    <source>
        <dbReference type="SAM" id="MobiDB-lite"/>
    </source>
</evidence>
<dbReference type="GO" id="GO:0006281">
    <property type="term" value="P:DNA repair"/>
    <property type="evidence" value="ECO:0007669"/>
    <property type="project" value="TreeGrafter"/>
</dbReference>
<dbReference type="GO" id="GO:0003689">
    <property type="term" value="F:DNA clamp loader activity"/>
    <property type="evidence" value="ECO:0007669"/>
    <property type="project" value="TreeGrafter"/>
</dbReference>
<evidence type="ECO:0000256" key="4">
    <source>
        <dbReference type="ARBA" id="ARBA00022833"/>
    </source>
</evidence>
<name>A0A8J5W5B2_ZIZPA</name>
<accession>A0A8J5W5B2</accession>
<keyword evidence="3" id="KW-0547">Nucleotide-binding</keyword>
<dbReference type="GO" id="GO:0005524">
    <property type="term" value="F:ATP binding"/>
    <property type="evidence" value="ECO:0007669"/>
    <property type="project" value="UniProtKB-KW"/>
</dbReference>
<evidence type="ECO:0000313" key="10">
    <source>
        <dbReference type="Proteomes" id="UP000729402"/>
    </source>
</evidence>
<dbReference type="Pfam" id="PF13177">
    <property type="entry name" value="DNA_pol3_delta2"/>
    <property type="match status" value="1"/>
</dbReference>
<feature type="compositionally biased region" description="Basic residues" evidence="6">
    <location>
        <begin position="143"/>
        <end position="156"/>
    </location>
</feature>
<dbReference type="GO" id="GO:0046872">
    <property type="term" value="F:metal ion binding"/>
    <property type="evidence" value="ECO:0007669"/>
    <property type="project" value="UniProtKB-KW"/>
</dbReference>
<feature type="region of interest" description="Disordered" evidence="6">
    <location>
        <begin position="56"/>
        <end position="85"/>
    </location>
</feature>
<feature type="region of interest" description="Disordered" evidence="6">
    <location>
        <begin position="1"/>
        <end position="22"/>
    </location>
</feature>
<dbReference type="PANTHER" id="PTHR11669:SF46">
    <property type="entry name" value="PROTEIN STICHEL-LIKE 3"/>
    <property type="match status" value="1"/>
</dbReference>
<dbReference type="PANTHER" id="PTHR11669">
    <property type="entry name" value="REPLICATION FACTOR C / DNA POLYMERASE III GAMMA-TAU SUBUNIT"/>
    <property type="match status" value="1"/>
</dbReference>
<dbReference type="Proteomes" id="UP000729402">
    <property type="component" value="Unassembled WGS sequence"/>
</dbReference>
<feature type="compositionally biased region" description="Gly residues" evidence="6">
    <location>
        <begin position="9"/>
        <end position="22"/>
    </location>
</feature>
<dbReference type="FunFam" id="1.10.8.60:FF:000013">
    <property type="entry name" value="DNA polymerase III subunit gamma/tau"/>
    <property type="match status" value="1"/>
</dbReference>
<dbReference type="EMBL" id="JAAALK010000282">
    <property type="protein sequence ID" value="KAG8077809.1"/>
    <property type="molecule type" value="Genomic_DNA"/>
</dbReference>
<evidence type="ECO:0008006" key="11">
    <source>
        <dbReference type="Google" id="ProtNLM"/>
    </source>
</evidence>
<feature type="domain" description="DNA polymerase III subunit gamma/tau helical lid" evidence="7">
    <location>
        <begin position="308"/>
        <end position="356"/>
    </location>
</feature>
<evidence type="ECO:0000256" key="1">
    <source>
        <dbReference type="ARBA" id="ARBA00006360"/>
    </source>
</evidence>